<dbReference type="GO" id="GO:0005886">
    <property type="term" value="C:plasma membrane"/>
    <property type="evidence" value="ECO:0007669"/>
    <property type="project" value="UniProtKB-SubCell"/>
</dbReference>
<feature type="transmembrane region" description="Helical" evidence="4">
    <location>
        <begin position="199"/>
        <end position="217"/>
    </location>
</feature>
<accession>A0A0F9KQQ7</accession>
<dbReference type="AlphaFoldDB" id="A0A0F9KQQ7"/>
<feature type="domain" description="4Fe-4S ferredoxin-type" evidence="5">
    <location>
        <begin position="99"/>
        <end position="144"/>
    </location>
</feature>
<evidence type="ECO:0000256" key="2">
    <source>
        <dbReference type="ARBA" id="ARBA00022475"/>
    </source>
</evidence>
<feature type="non-terminal residue" evidence="6">
    <location>
        <position position="1"/>
    </location>
</feature>
<reference evidence="6" key="1">
    <citation type="journal article" date="2015" name="Nature">
        <title>Complex archaea that bridge the gap between prokaryotes and eukaryotes.</title>
        <authorList>
            <person name="Spang A."/>
            <person name="Saw J.H."/>
            <person name="Jorgensen S.L."/>
            <person name="Zaremba-Niedzwiedzka K."/>
            <person name="Martijn J."/>
            <person name="Lind A.E."/>
            <person name="van Eijk R."/>
            <person name="Schleper C."/>
            <person name="Guy L."/>
            <person name="Ettema T.J."/>
        </authorList>
    </citation>
    <scope>NUCLEOTIDE SEQUENCE</scope>
</reference>
<dbReference type="SUPFAM" id="SSF54862">
    <property type="entry name" value="4Fe-4S ferredoxins"/>
    <property type="match status" value="1"/>
</dbReference>
<keyword evidence="4" id="KW-0812">Transmembrane</keyword>
<comment type="caution">
    <text evidence="6">The sequence shown here is derived from an EMBL/GenBank/DDBJ whole genome shotgun (WGS) entry which is preliminary data.</text>
</comment>
<gene>
    <name evidence="6" type="ORF">LCGC14_1298470</name>
</gene>
<evidence type="ECO:0000256" key="3">
    <source>
        <dbReference type="ARBA" id="ARBA00023136"/>
    </source>
</evidence>
<evidence type="ECO:0000256" key="1">
    <source>
        <dbReference type="ARBA" id="ARBA00004236"/>
    </source>
</evidence>
<dbReference type="InterPro" id="IPR017896">
    <property type="entry name" value="4Fe4S_Fe-S-bd"/>
</dbReference>
<organism evidence="6">
    <name type="scientific">marine sediment metagenome</name>
    <dbReference type="NCBI Taxonomy" id="412755"/>
    <lineage>
        <taxon>unclassified sequences</taxon>
        <taxon>metagenomes</taxon>
        <taxon>ecological metagenomes</taxon>
    </lineage>
</organism>
<keyword evidence="3 4" id="KW-0472">Membrane</keyword>
<evidence type="ECO:0000256" key="4">
    <source>
        <dbReference type="SAM" id="Phobius"/>
    </source>
</evidence>
<dbReference type="PANTHER" id="PTHR30224:SF4">
    <property type="entry name" value="ELECTRON TRANSPORT PROTEIN YCCM-RELATED"/>
    <property type="match status" value="1"/>
</dbReference>
<dbReference type="InterPro" id="IPR052378">
    <property type="entry name" value="NosR_regulator"/>
</dbReference>
<feature type="transmembrane region" description="Helical" evidence="4">
    <location>
        <begin position="25"/>
        <end position="43"/>
    </location>
</feature>
<feature type="transmembrane region" description="Helical" evidence="4">
    <location>
        <begin position="162"/>
        <end position="179"/>
    </location>
</feature>
<keyword evidence="4" id="KW-1133">Transmembrane helix</keyword>
<feature type="transmembrane region" description="Helical" evidence="4">
    <location>
        <begin position="92"/>
        <end position="116"/>
    </location>
</feature>
<feature type="transmembrane region" description="Helical" evidence="4">
    <location>
        <begin position="55"/>
        <end position="72"/>
    </location>
</feature>
<evidence type="ECO:0000259" key="5">
    <source>
        <dbReference type="Pfam" id="PF12801"/>
    </source>
</evidence>
<dbReference type="PANTHER" id="PTHR30224">
    <property type="entry name" value="ELECTRON TRANSPORT PROTEIN"/>
    <property type="match status" value="1"/>
</dbReference>
<evidence type="ECO:0000313" key="6">
    <source>
        <dbReference type="EMBL" id="KKM84509.1"/>
    </source>
</evidence>
<keyword evidence="2" id="KW-1003">Cell membrane</keyword>
<name>A0A0F9KQQ7_9ZZZZ</name>
<dbReference type="Pfam" id="PF12801">
    <property type="entry name" value="Fer4_5"/>
    <property type="match status" value="2"/>
</dbReference>
<feature type="domain" description="4Fe-4S ferredoxin-type" evidence="5">
    <location>
        <begin position="205"/>
        <end position="241"/>
    </location>
</feature>
<proteinExistence type="predicted"/>
<sequence length="311" mass="35061">FFTRPEVHTPLPPWREAILNRQGDLIVLSVFLVGLLALLGPGMNRFADRRWFTPARLVILAFVLGFVGWWGQGQLSIVTVLGVIRTAYEGGAYAFLLYDPFSLLIWAVAIVGFVLWGRGLFCGWLCPFGALQEFAHHAGRLLRLPQIEPSPRWDRRLKWGKYVALAGLVATVFIAPAEVDTVAEIEPFKTAITVFFVRDWYYVLYAGFWLVLGMVTFKGFCRYVCPLGAVMAIGGLVRGRNWIPRRVECGSPCQLCRVKCRYGAIEKTGKIDYSECFQCLDCVTIHDDPKQCIPLILAGRERKRKPLVAAE</sequence>
<dbReference type="EMBL" id="LAZR01007556">
    <property type="protein sequence ID" value="KKM84509.1"/>
    <property type="molecule type" value="Genomic_DNA"/>
</dbReference>
<protein>
    <recommendedName>
        <fullName evidence="5">4Fe-4S ferredoxin-type domain-containing protein</fullName>
    </recommendedName>
</protein>
<comment type="subcellular location">
    <subcellularLocation>
        <location evidence="1">Cell membrane</location>
    </subcellularLocation>
</comment>